<accession>A0A2M8LAZ1</accession>
<evidence type="ECO:0000313" key="5">
    <source>
        <dbReference type="EMBL" id="PJE73789.1"/>
    </source>
</evidence>
<dbReference type="PANTHER" id="PTHR43042:SF2">
    <property type="entry name" value="SAM-DEPENDENT METHYLTRANSFERASE"/>
    <property type="match status" value="1"/>
</dbReference>
<evidence type="ECO:0000313" key="6">
    <source>
        <dbReference type="Proteomes" id="UP000230959"/>
    </source>
</evidence>
<dbReference type="GO" id="GO:0032259">
    <property type="term" value="P:methylation"/>
    <property type="evidence" value="ECO:0007669"/>
    <property type="project" value="UniProtKB-KW"/>
</dbReference>
<feature type="domain" description="S-adenosylmethionine-dependent methyltransferase" evidence="4">
    <location>
        <begin position="83"/>
        <end position="213"/>
    </location>
</feature>
<organism evidence="5 6">
    <name type="scientific">Candidatus Terrybacteria bacterium CG10_big_fil_rev_8_21_14_0_10_41_10</name>
    <dbReference type="NCBI Taxonomy" id="1975026"/>
    <lineage>
        <taxon>Bacteria</taxon>
        <taxon>Candidatus Terryibacteriota</taxon>
    </lineage>
</organism>
<evidence type="ECO:0000256" key="1">
    <source>
        <dbReference type="ARBA" id="ARBA00022603"/>
    </source>
</evidence>
<dbReference type="Pfam" id="PF10672">
    <property type="entry name" value="Methyltrans_SAM"/>
    <property type="match status" value="1"/>
</dbReference>
<dbReference type="CDD" id="cd02440">
    <property type="entry name" value="AdoMet_MTases"/>
    <property type="match status" value="1"/>
</dbReference>
<reference evidence="6" key="1">
    <citation type="submission" date="2017-09" db="EMBL/GenBank/DDBJ databases">
        <title>Depth-based differentiation of microbial function through sediment-hosted aquifers and enrichment of novel symbionts in the deep terrestrial subsurface.</title>
        <authorList>
            <person name="Probst A.J."/>
            <person name="Ladd B."/>
            <person name="Jarett J.K."/>
            <person name="Geller-Mcgrath D.E."/>
            <person name="Sieber C.M.K."/>
            <person name="Emerson J.B."/>
            <person name="Anantharaman K."/>
            <person name="Thomas B.C."/>
            <person name="Malmstrom R."/>
            <person name="Stieglmeier M."/>
            <person name="Klingl A."/>
            <person name="Woyke T."/>
            <person name="Ryan C.M."/>
            <person name="Banfield J.F."/>
        </authorList>
    </citation>
    <scope>NUCLEOTIDE SEQUENCE [LARGE SCALE GENOMIC DNA]</scope>
</reference>
<keyword evidence="2 5" id="KW-0808">Transferase</keyword>
<dbReference type="PANTHER" id="PTHR43042">
    <property type="entry name" value="SAM-DEPENDENT METHYLTRANSFERASE"/>
    <property type="match status" value="1"/>
</dbReference>
<evidence type="ECO:0000256" key="2">
    <source>
        <dbReference type="ARBA" id="ARBA00022679"/>
    </source>
</evidence>
<evidence type="ECO:0000256" key="3">
    <source>
        <dbReference type="ARBA" id="ARBA00022691"/>
    </source>
</evidence>
<dbReference type="GO" id="GO:0008168">
    <property type="term" value="F:methyltransferase activity"/>
    <property type="evidence" value="ECO:0007669"/>
    <property type="project" value="UniProtKB-KW"/>
</dbReference>
<evidence type="ECO:0000259" key="4">
    <source>
        <dbReference type="Pfam" id="PF10672"/>
    </source>
</evidence>
<dbReference type="AlphaFoldDB" id="A0A2M8LAZ1"/>
<proteinExistence type="predicted"/>
<gene>
    <name evidence="5" type="ORF">COV02_00600</name>
</gene>
<dbReference type="InterPro" id="IPR029063">
    <property type="entry name" value="SAM-dependent_MTases_sf"/>
</dbReference>
<dbReference type="Gene3D" id="3.40.50.150">
    <property type="entry name" value="Vaccinia Virus protein VP39"/>
    <property type="match status" value="1"/>
</dbReference>
<dbReference type="Proteomes" id="UP000230959">
    <property type="component" value="Unassembled WGS sequence"/>
</dbReference>
<name>A0A2M8LAZ1_9BACT</name>
<dbReference type="InterPro" id="IPR013780">
    <property type="entry name" value="Glyco_hydro_b"/>
</dbReference>
<protein>
    <submittedName>
        <fullName evidence="5">SAM-dependent methyltransferase</fullName>
    </submittedName>
</protein>
<dbReference type="Gene3D" id="2.60.40.1180">
    <property type="entry name" value="Golgi alpha-mannosidase II"/>
    <property type="match status" value="1"/>
</dbReference>
<keyword evidence="1 5" id="KW-0489">Methyltransferase</keyword>
<dbReference type="InterPro" id="IPR019614">
    <property type="entry name" value="SAM-dep_methyl-trfase"/>
</dbReference>
<keyword evidence="3" id="KW-0949">S-adenosyl-L-methionine</keyword>
<dbReference type="SUPFAM" id="SSF53335">
    <property type="entry name" value="S-adenosyl-L-methionine-dependent methyltransferases"/>
    <property type="match status" value="1"/>
</dbReference>
<comment type="caution">
    <text evidence="5">The sequence shown here is derived from an EMBL/GenBank/DDBJ whole genome shotgun (WGS) entry which is preliminary data.</text>
</comment>
<dbReference type="EMBL" id="PFER01000012">
    <property type="protein sequence ID" value="PJE73789.1"/>
    <property type="molecule type" value="Genomic_DNA"/>
</dbReference>
<sequence length="297" mass="32979">MDISKKDLMLPESLVDYELVDSGNGRKLERFGNHLLSRPDSQAIWDVSNKGLWRETYASFEAGKDGLRGDWKFSGGKSGKGNIKSWEIKFKECKFKVKPTPFRHLGVFPEQALHWELAEAKLKKAGGGKVLNLFGYTGAASIVCAKAGAKVTHVDASAPSMEWAKENQSLNGLPKDSIRWICDDALKFARREVKRGNKYEGIIVDPPKFGRGTNGEVWKLEENILELMKICGELLSDQALFIILTVYATDISAVSIANLLNSVAGKNNLNLEYGELISKESSLRGFELVHAIYARLV</sequence>